<evidence type="ECO:0000256" key="1">
    <source>
        <dbReference type="ARBA" id="ARBA00006328"/>
    </source>
</evidence>
<accession>A0A167KLN8</accession>
<evidence type="ECO:0000259" key="3">
    <source>
        <dbReference type="Pfam" id="PF05368"/>
    </source>
</evidence>
<dbReference type="Proteomes" id="UP000076738">
    <property type="component" value="Unassembled WGS sequence"/>
</dbReference>
<protein>
    <submittedName>
        <fullName evidence="4">NAD(P)-binding protein</fullName>
    </submittedName>
</protein>
<dbReference type="OrthoDB" id="419598at2759"/>
<keyword evidence="5" id="KW-1185">Reference proteome</keyword>
<evidence type="ECO:0000313" key="5">
    <source>
        <dbReference type="Proteomes" id="UP000076738"/>
    </source>
</evidence>
<dbReference type="Pfam" id="PF05368">
    <property type="entry name" value="NmrA"/>
    <property type="match status" value="1"/>
</dbReference>
<dbReference type="EMBL" id="KV417293">
    <property type="protein sequence ID" value="KZO94773.1"/>
    <property type="molecule type" value="Genomic_DNA"/>
</dbReference>
<dbReference type="PANTHER" id="PTHR42748">
    <property type="entry name" value="NITROGEN METABOLITE REPRESSION PROTEIN NMRA FAMILY MEMBER"/>
    <property type="match status" value="1"/>
</dbReference>
<dbReference type="Gene3D" id="3.40.50.720">
    <property type="entry name" value="NAD(P)-binding Rossmann-like Domain"/>
    <property type="match status" value="1"/>
</dbReference>
<proteinExistence type="inferred from homology"/>
<dbReference type="InterPro" id="IPR008030">
    <property type="entry name" value="NmrA-like"/>
</dbReference>
<dbReference type="AlphaFoldDB" id="A0A167KLN8"/>
<dbReference type="PANTHER" id="PTHR42748:SF7">
    <property type="entry name" value="NMRA LIKE REDOX SENSOR 1-RELATED"/>
    <property type="match status" value="1"/>
</dbReference>
<dbReference type="STRING" id="1330018.A0A167KLN8"/>
<dbReference type="SUPFAM" id="SSF51735">
    <property type="entry name" value="NAD(P)-binding Rossmann-fold domains"/>
    <property type="match status" value="1"/>
</dbReference>
<evidence type="ECO:0000256" key="2">
    <source>
        <dbReference type="ARBA" id="ARBA00022857"/>
    </source>
</evidence>
<dbReference type="InterPro" id="IPR036291">
    <property type="entry name" value="NAD(P)-bd_dom_sf"/>
</dbReference>
<keyword evidence="2" id="KW-0521">NADP</keyword>
<dbReference type="InterPro" id="IPR051164">
    <property type="entry name" value="NmrA-like_oxidored"/>
</dbReference>
<comment type="similarity">
    <text evidence="1">Belongs to the NmrA-type oxidoreductase family.</text>
</comment>
<gene>
    <name evidence="4" type="ORF">CALVIDRAFT_538875</name>
</gene>
<dbReference type="GO" id="GO:0005634">
    <property type="term" value="C:nucleus"/>
    <property type="evidence" value="ECO:0007669"/>
    <property type="project" value="TreeGrafter"/>
</dbReference>
<sequence length="216" mass="24461">MVDACLANQVPLFVWSSLPSMKEMTGGKYDIPSLEDKAAVDEYIKGVGQPTVTFYTGAFTENLLEHRVGRQLVRTSSPQKWDIHYPIVPSNIPQPMTYVAKDLGPAVLAVIDHWEDDAWKERLLKEPIVLCSYTITGAEMADTVSKVTGKDVKYVAVPADLIREPVKTLFSFFSEYWYPQEIPERILKDLGVSFHSFEDYVREEVVPFLHGEETSN</sequence>
<dbReference type="Gene3D" id="3.90.25.10">
    <property type="entry name" value="UDP-galactose 4-epimerase, domain 1"/>
    <property type="match status" value="1"/>
</dbReference>
<feature type="domain" description="NmrA-like" evidence="3">
    <location>
        <begin position="1"/>
        <end position="200"/>
    </location>
</feature>
<evidence type="ECO:0000313" key="4">
    <source>
        <dbReference type="EMBL" id="KZO94773.1"/>
    </source>
</evidence>
<organism evidence="4 5">
    <name type="scientific">Calocera viscosa (strain TUFC12733)</name>
    <dbReference type="NCBI Taxonomy" id="1330018"/>
    <lineage>
        <taxon>Eukaryota</taxon>
        <taxon>Fungi</taxon>
        <taxon>Dikarya</taxon>
        <taxon>Basidiomycota</taxon>
        <taxon>Agaricomycotina</taxon>
        <taxon>Dacrymycetes</taxon>
        <taxon>Dacrymycetales</taxon>
        <taxon>Dacrymycetaceae</taxon>
        <taxon>Calocera</taxon>
    </lineage>
</organism>
<reference evidence="4 5" key="1">
    <citation type="journal article" date="2016" name="Mol. Biol. Evol.">
        <title>Comparative Genomics of Early-Diverging Mushroom-Forming Fungi Provides Insights into the Origins of Lignocellulose Decay Capabilities.</title>
        <authorList>
            <person name="Nagy L.G."/>
            <person name="Riley R."/>
            <person name="Tritt A."/>
            <person name="Adam C."/>
            <person name="Daum C."/>
            <person name="Floudas D."/>
            <person name="Sun H."/>
            <person name="Yadav J.S."/>
            <person name="Pangilinan J."/>
            <person name="Larsson K.H."/>
            <person name="Matsuura K."/>
            <person name="Barry K."/>
            <person name="Labutti K."/>
            <person name="Kuo R."/>
            <person name="Ohm R.A."/>
            <person name="Bhattacharya S.S."/>
            <person name="Shirouzu T."/>
            <person name="Yoshinaga Y."/>
            <person name="Martin F.M."/>
            <person name="Grigoriev I.V."/>
            <person name="Hibbett D.S."/>
        </authorList>
    </citation>
    <scope>NUCLEOTIDE SEQUENCE [LARGE SCALE GENOMIC DNA]</scope>
    <source>
        <strain evidence="4 5">TUFC12733</strain>
    </source>
</reference>
<name>A0A167KLN8_CALVF</name>